<reference evidence="4" key="1">
    <citation type="journal article" date="2020" name="Cell">
        <title>Large-Scale Comparative Analyses of Tick Genomes Elucidate Their Genetic Diversity and Vector Capacities.</title>
        <authorList>
            <consortium name="Tick Genome and Microbiome Consortium (TIGMIC)"/>
            <person name="Jia N."/>
            <person name="Wang J."/>
            <person name="Shi W."/>
            <person name="Du L."/>
            <person name="Sun Y."/>
            <person name="Zhan W."/>
            <person name="Jiang J.F."/>
            <person name="Wang Q."/>
            <person name="Zhang B."/>
            <person name="Ji P."/>
            <person name="Bell-Sakyi L."/>
            <person name="Cui X.M."/>
            <person name="Yuan T.T."/>
            <person name="Jiang B.G."/>
            <person name="Yang W.F."/>
            <person name="Lam T.T."/>
            <person name="Chang Q.C."/>
            <person name="Ding S.J."/>
            <person name="Wang X.J."/>
            <person name="Zhu J.G."/>
            <person name="Ruan X.D."/>
            <person name="Zhao L."/>
            <person name="Wei J.T."/>
            <person name="Ye R.Z."/>
            <person name="Que T.C."/>
            <person name="Du C.H."/>
            <person name="Zhou Y.H."/>
            <person name="Cheng J.X."/>
            <person name="Dai P.F."/>
            <person name="Guo W.B."/>
            <person name="Han X.H."/>
            <person name="Huang E.J."/>
            <person name="Li L.F."/>
            <person name="Wei W."/>
            <person name="Gao Y.C."/>
            <person name="Liu J.Z."/>
            <person name="Shao H.Z."/>
            <person name="Wang X."/>
            <person name="Wang C.C."/>
            <person name="Yang T.C."/>
            <person name="Huo Q.B."/>
            <person name="Li W."/>
            <person name="Chen H.Y."/>
            <person name="Chen S.E."/>
            <person name="Zhou L.G."/>
            <person name="Ni X.B."/>
            <person name="Tian J.H."/>
            <person name="Sheng Y."/>
            <person name="Liu T."/>
            <person name="Pan Y.S."/>
            <person name="Xia L.Y."/>
            <person name="Li J."/>
            <person name="Zhao F."/>
            <person name="Cao W.C."/>
        </authorList>
    </citation>
    <scope>NUCLEOTIDE SEQUENCE</scope>
    <source>
        <strain evidence="4">Rsan-2018</strain>
    </source>
</reference>
<feature type="region of interest" description="Disordered" evidence="2">
    <location>
        <begin position="309"/>
        <end position="328"/>
    </location>
</feature>
<protein>
    <recommendedName>
        <fullName evidence="3">CCHC-type domain-containing protein</fullName>
    </recommendedName>
</protein>
<comment type="caution">
    <text evidence="4">The sequence shown here is derived from an EMBL/GenBank/DDBJ whole genome shotgun (WGS) entry which is preliminary data.</text>
</comment>
<dbReference type="Pfam" id="PF00098">
    <property type="entry name" value="zf-CCHC"/>
    <property type="match status" value="1"/>
</dbReference>
<evidence type="ECO:0000259" key="3">
    <source>
        <dbReference type="PROSITE" id="PS50158"/>
    </source>
</evidence>
<evidence type="ECO:0000313" key="5">
    <source>
        <dbReference type="Proteomes" id="UP000821837"/>
    </source>
</evidence>
<keyword evidence="1" id="KW-0479">Metal-binding</keyword>
<dbReference type="GO" id="GO:0008270">
    <property type="term" value="F:zinc ion binding"/>
    <property type="evidence" value="ECO:0007669"/>
    <property type="project" value="UniProtKB-KW"/>
</dbReference>
<dbReference type="InterPro" id="IPR001878">
    <property type="entry name" value="Znf_CCHC"/>
</dbReference>
<feature type="compositionally biased region" description="Basic and acidic residues" evidence="2">
    <location>
        <begin position="349"/>
        <end position="370"/>
    </location>
</feature>
<evidence type="ECO:0000256" key="2">
    <source>
        <dbReference type="SAM" id="MobiDB-lite"/>
    </source>
</evidence>
<feature type="region of interest" description="Disordered" evidence="2">
    <location>
        <begin position="1"/>
        <end position="52"/>
    </location>
</feature>
<feature type="compositionally biased region" description="Polar residues" evidence="2">
    <location>
        <begin position="333"/>
        <end position="348"/>
    </location>
</feature>
<feature type="compositionally biased region" description="Polar residues" evidence="2">
    <location>
        <begin position="317"/>
        <end position="328"/>
    </location>
</feature>
<gene>
    <name evidence="4" type="ORF">HPB52_012493</name>
</gene>
<dbReference type="SMART" id="SM00343">
    <property type="entry name" value="ZnF_C2HC"/>
    <property type="match status" value="1"/>
</dbReference>
<dbReference type="SUPFAM" id="SSF50630">
    <property type="entry name" value="Acid proteases"/>
    <property type="match status" value="1"/>
</dbReference>
<accession>A0A9D4SRF0</accession>
<keyword evidence="1" id="KW-0863">Zinc-finger</keyword>
<keyword evidence="5" id="KW-1185">Reference proteome</keyword>
<feature type="domain" description="CCHC-type" evidence="3">
    <location>
        <begin position="88"/>
        <end position="103"/>
    </location>
</feature>
<dbReference type="AlphaFoldDB" id="A0A9D4SRF0"/>
<dbReference type="CDD" id="cd00303">
    <property type="entry name" value="retropepsin_like"/>
    <property type="match status" value="1"/>
</dbReference>
<dbReference type="PANTHER" id="PTHR46528:SF1">
    <property type="entry name" value="PROTEIN SON"/>
    <property type="match status" value="1"/>
</dbReference>
<dbReference type="Pfam" id="PF13650">
    <property type="entry name" value="Asp_protease_2"/>
    <property type="match status" value="1"/>
</dbReference>
<proteinExistence type="predicted"/>
<dbReference type="Gene3D" id="2.40.70.10">
    <property type="entry name" value="Acid Proteases"/>
    <property type="match status" value="1"/>
</dbReference>
<dbReference type="GO" id="GO:0003723">
    <property type="term" value="F:RNA binding"/>
    <property type="evidence" value="ECO:0007669"/>
    <property type="project" value="InterPro"/>
</dbReference>
<evidence type="ECO:0000313" key="4">
    <source>
        <dbReference type="EMBL" id="KAH7943884.1"/>
    </source>
</evidence>
<dbReference type="InterPro" id="IPR032922">
    <property type="entry name" value="SON"/>
</dbReference>
<feature type="compositionally biased region" description="Basic residues" evidence="2">
    <location>
        <begin position="477"/>
        <end position="507"/>
    </location>
</feature>
<dbReference type="GO" id="GO:0051726">
    <property type="term" value="P:regulation of cell cycle"/>
    <property type="evidence" value="ECO:0007669"/>
    <property type="project" value="InterPro"/>
</dbReference>
<dbReference type="Gene3D" id="4.10.60.10">
    <property type="entry name" value="Zinc finger, CCHC-type"/>
    <property type="match status" value="1"/>
</dbReference>
<dbReference type="GO" id="GO:0043484">
    <property type="term" value="P:regulation of RNA splicing"/>
    <property type="evidence" value="ECO:0007669"/>
    <property type="project" value="InterPro"/>
</dbReference>
<name>A0A9D4SRF0_RHISA</name>
<sequence length="595" mass="67420">MQPYSRPLPAEPQRETHYSCSSRSSAPIIPDQPPRNFSPQPTTPTPSRPRQRIADMPVHEQEAKYAAITAQYGAPAYRSGQDLSTATCFNCRQLGHLAARCPSPRATRQRLPDNTHPHATAMSCLEGSLLQCAVIEAHVAGVGTVDAFPDSGSKITILTEDLVPSSALTPWKKPPLSVVGGGTVMPAGTLSTSISLGPISAVVEVTVLPRNPLPLILGEDWFQAAQAELIVKPPKPTEIHHPSTHTVLFCHQKRFPRMTNAVFLHSPRSLASDHLTTAGLELEPIPDNQPPSLSLACHEALFEKGVNDKPVELPHCSASSTTDETSSLLREAQIGQQLSSAESTVSPDRQTRDGSQEKPSRSRDAKTSRSREKRSHSREKKRSHSRAKNRSLSPEKKRIKSRERRMSRSRDRRRRSKERKKRRTRKKERSPSREKKRHRHREKWSRSRVKRRSRSREKKRSISRDRRRSRSRDQRRSRARKHPSRIRDRRRNRETRPRSRSRPRRSWTRAMLLQRKRSAEQLRNKIKKSLIDPVARAVTFVSPGGLTTTTSDANSSYLRHCHKPHHQPHPVRFSRLFHVPNITTTGLGRLRGGGM</sequence>
<dbReference type="SUPFAM" id="SSF57756">
    <property type="entry name" value="Retrovirus zinc finger-like domains"/>
    <property type="match status" value="1"/>
</dbReference>
<dbReference type="Proteomes" id="UP000821837">
    <property type="component" value="Unassembled WGS sequence"/>
</dbReference>
<reference evidence="4" key="2">
    <citation type="submission" date="2021-09" db="EMBL/GenBank/DDBJ databases">
        <authorList>
            <person name="Jia N."/>
            <person name="Wang J."/>
            <person name="Shi W."/>
            <person name="Du L."/>
            <person name="Sun Y."/>
            <person name="Zhan W."/>
            <person name="Jiang J."/>
            <person name="Wang Q."/>
            <person name="Zhang B."/>
            <person name="Ji P."/>
            <person name="Sakyi L.B."/>
            <person name="Cui X."/>
            <person name="Yuan T."/>
            <person name="Jiang B."/>
            <person name="Yang W."/>
            <person name="Lam T.T.-Y."/>
            <person name="Chang Q."/>
            <person name="Ding S."/>
            <person name="Wang X."/>
            <person name="Zhu J."/>
            <person name="Ruan X."/>
            <person name="Zhao L."/>
            <person name="Wei J."/>
            <person name="Que T."/>
            <person name="Du C."/>
            <person name="Cheng J."/>
            <person name="Dai P."/>
            <person name="Han X."/>
            <person name="Huang E."/>
            <person name="Gao Y."/>
            <person name="Liu J."/>
            <person name="Shao H."/>
            <person name="Ye R."/>
            <person name="Li L."/>
            <person name="Wei W."/>
            <person name="Wang X."/>
            <person name="Wang C."/>
            <person name="Huo Q."/>
            <person name="Li W."/>
            <person name="Guo W."/>
            <person name="Chen H."/>
            <person name="Chen S."/>
            <person name="Zhou L."/>
            <person name="Zhou L."/>
            <person name="Ni X."/>
            <person name="Tian J."/>
            <person name="Zhou Y."/>
            <person name="Sheng Y."/>
            <person name="Liu T."/>
            <person name="Pan Y."/>
            <person name="Xia L."/>
            <person name="Li J."/>
            <person name="Zhao F."/>
            <person name="Cao W."/>
        </authorList>
    </citation>
    <scope>NUCLEOTIDE SEQUENCE</scope>
    <source>
        <strain evidence="4">Rsan-2018</strain>
        <tissue evidence="4">Larvae</tissue>
    </source>
</reference>
<dbReference type="EMBL" id="JABSTV010001253">
    <property type="protein sequence ID" value="KAH7943884.1"/>
    <property type="molecule type" value="Genomic_DNA"/>
</dbReference>
<dbReference type="InterPro" id="IPR036875">
    <property type="entry name" value="Znf_CCHC_sf"/>
</dbReference>
<feature type="region of interest" description="Disordered" evidence="2">
    <location>
        <begin position="333"/>
        <end position="507"/>
    </location>
</feature>
<dbReference type="PROSITE" id="PS50158">
    <property type="entry name" value="ZF_CCHC"/>
    <property type="match status" value="1"/>
</dbReference>
<dbReference type="InterPro" id="IPR021109">
    <property type="entry name" value="Peptidase_aspartic_dom_sf"/>
</dbReference>
<feature type="compositionally biased region" description="Basic residues" evidence="2">
    <location>
        <begin position="410"/>
        <end position="470"/>
    </location>
</feature>
<dbReference type="VEuPathDB" id="VectorBase:RSAN_038126"/>
<organism evidence="4 5">
    <name type="scientific">Rhipicephalus sanguineus</name>
    <name type="common">Brown dog tick</name>
    <name type="synonym">Ixodes sanguineus</name>
    <dbReference type="NCBI Taxonomy" id="34632"/>
    <lineage>
        <taxon>Eukaryota</taxon>
        <taxon>Metazoa</taxon>
        <taxon>Ecdysozoa</taxon>
        <taxon>Arthropoda</taxon>
        <taxon>Chelicerata</taxon>
        <taxon>Arachnida</taxon>
        <taxon>Acari</taxon>
        <taxon>Parasitiformes</taxon>
        <taxon>Ixodida</taxon>
        <taxon>Ixodoidea</taxon>
        <taxon>Ixodidae</taxon>
        <taxon>Rhipicephalinae</taxon>
        <taxon>Rhipicephalus</taxon>
        <taxon>Rhipicephalus</taxon>
    </lineage>
</organism>
<keyword evidence="1" id="KW-0862">Zinc</keyword>
<feature type="compositionally biased region" description="Basic residues" evidence="2">
    <location>
        <begin position="371"/>
        <end position="389"/>
    </location>
</feature>
<dbReference type="PANTHER" id="PTHR46528">
    <property type="entry name" value="PROTEIN SON"/>
    <property type="match status" value="1"/>
</dbReference>
<evidence type="ECO:0000256" key="1">
    <source>
        <dbReference type="PROSITE-ProRule" id="PRU00047"/>
    </source>
</evidence>